<dbReference type="Proteomes" id="UP000321595">
    <property type="component" value="Chromosome"/>
</dbReference>
<dbReference type="PROSITE" id="PS51724">
    <property type="entry name" value="SPOR"/>
    <property type="match status" value="1"/>
</dbReference>
<dbReference type="InterPro" id="IPR036680">
    <property type="entry name" value="SPOR-like_sf"/>
</dbReference>
<dbReference type="EMBL" id="CP042467">
    <property type="protein sequence ID" value="QED25944.1"/>
    <property type="molecule type" value="Genomic_DNA"/>
</dbReference>
<name>A0A5B8XK73_9DELT</name>
<dbReference type="OrthoDB" id="7063246at2"/>
<reference evidence="2 3" key="1">
    <citation type="submission" date="2019-08" db="EMBL/GenBank/DDBJ databases">
        <authorList>
            <person name="Liang Q."/>
        </authorList>
    </citation>
    <scope>NUCLEOTIDE SEQUENCE [LARGE SCALE GENOMIC DNA]</scope>
    <source>
        <strain evidence="2 3">V1718</strain>
    </source>
</reference>
<dbReference type="AlphaFoldDB" id="A0A5B8XK73"/>
<protein>
    <recommendedName>
        <fullName evidence="1">SPOR domain-containing protein</fullName>
    </recommendedName>
</protein>
<keyword evidence="3" id="KW-1185">Reference proteome</keyword>
<dbReference type="Pfam" id="PF05036">
    <property type="entry name" value="SPOR"/>
    <property type="match status" value="1"/>
</dbReference>
<gene>
    <name evidence="2" type="ORF">FRD01_01440</name>
</gene>
<evidence type="ECO:0000259" key="1">
    <source>
        <dbReference type="PROSITE" id="PS51724"/>
    </source>
</evidence>
<dbReference type="InterPro" id="IPR007730">
    <property type="entry name" value="SPOR-like_dom"/>
</dbReference>
<dbReference type="GO" id="GO:0042834">
    <property type="term" value="F:peptidoglycan binding"/>
    <property type="evidence" value="ECO:0007669"/>
    <property type="project" value="InterPro"/>
</dbReference>
<feature type="domain" description="SPOR" evidence="1">
    <location>
        <begin position="157"/>
        <end position="236"/>
    </location>
</feature>
<evidence type="ECO:0000313" key="3">
    <source>
        <dbReference type="Proteomes" id="UP000321595"/>
    </source>
</evidence>
<dbReference type="RefSeq" id="WP_146956957.1">
    <property type="nucleotide sequence ID" value="NZ_CP042467.1"/>
</dbReference>
<sequence length="236" mass="25382">MSQKKKSAEGTFSRYLKWTVLLALVFSAGLIAGHRLLKSDSAPPLVSLSSTRSVPLEVKRADAPVEELKTEFSFYKSLTSDVAEVEIPTMPMEKVVKATGLKLAKIEVSEALEFEIAPAKTEHAEIVEVQEAPPVEVAPVEVAPVEVAPVEVAPPVEIAAPKYTLQAALHSSRAAATRDLQRFRALGLDAHLISATEGGSKVYRVRVGAFSDQSEADALRAKLEQENEISAIVVGI</sequence>
<organism evidence="2 3">
    <name type="scientific">Microvenator marinus</name>
    <dbReference type="NCBI Taxonomy" id="2600177"/>
    <lineage>
        <taxon>Bacteria</taxon>
        <taxon>Deltaproteobacteria</taxon>
        <taxon>Bradymonadales</taxon>
        <taxon>Microvenatoraceae</taxon>
        <taxon>Microvenator</taxon>
    </lineage>
</organism>
<accession>A0A5B8XK73</accession>
<evidence type="ECO:0000313" key="2">
    <source>
        <dbReference type="EMBL" id="QED25944.1"/>
    </source>
</evidence>
<dbReference type="SUPFAM" id="SSF110997">
    <property type="entry name" value="Sporulation related repeat"/>
    <property type="match status" value="1"/>
</dbReference>
<proteinExistence type="predicted"/>
<dbReference type="Gene3D" id="3.30.70.1070">
    <property type="entry name" value="Sporulation related repeat"/>
    <property type="match status" value="1"/>
</dbReference>
<dbReference type="KEGG" id="bbae:FRD01_01440"/>